<dbReference type="Proteomes" id="UP000214688">
    <property type="component" value="Chromosome"/>
</dbReference>
<gene>
    <name evidence="2" type="ORF">CIG75_08395</name>
</gene>
<evidence type="ECO:0000313" key="3">
    <source>
        <dbReference type="Proteomes" id="UP000214688"/>
    </source>
</evidence>
<keyword evidence="3" id="KW-1185">Reference proteome</keyword>
<organism evidence="2 3">
    <name type="scientific">Tumebacillus algifaecis</name>
    <dbReference type="NCBI Taxonomy" id="1214604"/>
    <lineage>
        <taxon>Bacteria</taxon>
        <taxon>Bacillati</taxon>
        <taxon>Bacillota</taxon>
        <taxon>Bacilli</taxon>
        <taxon>Bacillales</taxon>
        <taxon>Alicyclobacillaceae</taxon>
        <taxon>Tumebacillus</taxon>
    </lineage>
</organism>
<feature type="transmembrane region" description="Helical" evidence="1">
    <location>
        <begin position="40"/>
        <end position="64"/>
    </location>
</feature>
<dbReference type="Pfam" id="PF11118">
    <property type="entry name" value="DUF2627"/>
    <property type="match status" value="1"/>
</dbReference>
<dbReference type="AlphaFoldDB" id="A0A223D0K5"/>
<accession>A0A223D0K5</accession>
<protein>
    <recommendedName>
        <fullName evidence="4">DUF2627 domain-containing protein</fullName>
    </recommendedName>
</protein>
<dbReference type="InterPro" id="IPR020138">
    <property type="entry name" value="Uncharacterised_YqzF"/>
</dbReference>
<dbReference type="KEGG" id="tab:CIG75_08395"/>
<name>A0A223D0K5_9BACL</name>
<keyword evidence="1" id="KW-1133">Transmembrane helix</keyword>
<evidence type="ECO:0000256" key="1">
    <source>
        <dbReference type="SAM" id="Phobius"/>
    </source>
</evidence>
<sequence>MLAKLIVWAILVGVFLVSGYGLNLIRIAIVDKMAHPDAVIWWRIVLGVILTTGGIAFLGGLVFYRDRKRGKVKPPAWKTK</sequence>
<keyword evidence="1" id="KW-0812">Transmembrane</keyword>
<evidence type="ECO:0000313" key="2">
    <source>
        <dbReference type="EMBL" id="ASS75005.1"/>
    </source>
</evidence>
<dbReference type="RefSeq" id="WP_094236254.1">
    <property type="nucleotide sequence ID" value="NZ_CP022657.1"/>
</dbReference>
<evidence type="ECO:0008006" key="4">
    <source>
        <dbReference type="Google" id="ProtNLM"/>
    </source>
</evidence>
<reference evidence="2 3" key="1">
    <citation type="journal article" date="2015" name="Int. J. Syst. Evol. Microbiol.">
        <title>Tumebacillus algifaecis sp. nov., isolated from decomposing algal scum.</title>
        <authorList>
            <person name="Wu Y.F."/>
            <person name="Zhang B."/>
            <person name="Xing P."/>
            <person name="Wu Q.L."/>
            <person name="Liu S.J."/>
        </authorList>
    </citation>
    <scope>NUCLEOTIDE SEQUENCE [LARGE SCALE GENOMIC DNA]</scope>
    <source>
        <strain evidence="2 3">THMBR28</strain>
    </source>
</reference>
<dbReference type="OrthoDB" id="2377237at2"/>
<keyword evidence="1" id="KW-0472">Membrane</keyword>
<dbReference type="EMBL" id="CP022657">
    <property type="protein sequence ID" value="ASS75005.1"/>
    <property type="molecule type" value="Genomic_DNA"/>
</dbReference>
<proteinExistence type="predicted"/>